<evidence type="ECO:0000256" key="2">
    <source>
        <dbReference type="ARBA" id="ARBA00022491"/>
    </source>
</evidence>
<dbReference type="AlphaFoldDB" id="A0A662DHR9"/>
<dbReference type="Pfam" id="PF06971">
    <property type="entry name" value="Put_DNA-bind_N"/>
    <property type="match status" value="1"/>
</dbReference>
<dbReference type="InterPro" id="IPR036390">
    <property type="entry name" value="WH_DNA-bd_sf"/>
</dbReference>
<dbReference type="InterPro" id="IPR058236">
    <property type="entry name" value="Rex_actinobacterial-type"/>
</dbReference>
<dbReference type="Gene3D" id="3.40.50.720">
    <property type="entry name" value="NAD(P)-binding Rossmann-like Domain"/>
    <property type="match status" value="1"/>
</dbReference>
<sequence length="216" mass="24299">MPRFKVPEVVVQRLSLYLRALKKFPDDSILSSREFAELVGTTDSQIRKDLAYFGEFGIRGQGYRVEKLKEEIARILALNKKWKLALVGVGKLGSALLAYPGFRREEFQIEVAFDNDPEKIGKILNGVIVQNIEKIPQILPQYKIKIGIISTPAEAAQDTANKLIEGKVEGILNFAPVHLVVPNRIKLINVDLSMLVEILSFFLSQNYQMGFSPVKV</sequence>
<dbReference type="Gene3D" id="1.10.10.10">
    <property type="entry name" value="Winged helix-like DNA-binding domain superfamily/Winged helix DNA-binding domain"/>
    <property type="match status" value="1"/>
</dbReference>
<dbReference type="GO" id="GO:0005737">
    <property type="term" value="C:cytoplasm"/>
    <property type="evidence" value="ECO:0007669"/>
    <property type="project" value="UniProtKB-SubCell"/>
</dbReference>
<accession>A0A662DHR9</accession>
<proteinExistence type="inferred from homology"/>
<dbReference type="GO" id="GO:0051775">
    <property type="term" value="P:response to redox state"/>
    <property type="evidence" value="ECO:0007669"/>
    <property type="project" value="InterPro"/>
</dbReference>
<organism evidence="9 10">
    <name type="scientific">Aerophobetes bacterium</name>
    <dbReference type="NCBI Taxonomy" id="2030807"/>
    <lineage>
        <taxon>Bacteria</taxon>
        <taxon>Candidatus Aerophobota</taxon>
    </lineage>
</organism>
<feature type="domain" description="CoA-binding" evidence="8">
    <location>
        <begin position="77"/>
        <end position="178"/>
    </location>
</feature>
<dbReference type="SUPFAM" id="SSF51735">
    <property type="entry name" value="NAD(P)-binding Rossmann-fold domains"/>
    <property type="match status" value="1"/>
</dbReference>
<dbReference type="InterPro" id="IPR036388">
    <property type="entry name" value="WH-like_DNA-bd_sf"/>
</dbReference>
<keyword evidence="3 7" id="KW-0805">Transcription regulation</keyword>
<comment type="function">
    <text evidence="7">Modulates transcription in response to changes in cellular NADH/NAD(+) redox state.</text>
</comment>
<dbReference type="NCBIfam" id="NF003996">
    <property type="entry name" value="PRK05472.2-5"/>
    <property type="match status" value="1"/>
</dbReference>
<dbReference type="InterPro" id="IPR009718">
    <property type="entry name" value="Rex_DNA-bd_C_dom"/>
</dbReference>
<keyword evidence="1 7" id="KW-0963">Cytoplasm</keyword>
<reference evidence="9 10" key="1">
    <citation type="submission" date="2018-06" db="EMBL/GenBank/DDBJ databases">
        <title>Extensive metabolic versatility and redundancy in microbially diverse, dynamic hydrothermal sediments.</title>
        <authorList>
            <person name="Dombrowski N."/>
            <person name="Teske A."/>
            <person name="Baker B.J."/>
        </authorList>
    </citation>
    <scope>NUCLEOTIDE SEQUENCE [LARGE SCALE GENOMIC DNA]</scope>
    <source>
        <strain evidence="9">B3_G15</strain>
    </source>
</reference>
<dbReference type="NCBIfam" id="NF003994">
    <property type="entry name" value="PRK05472.2-3"/>
    <property type="match status" value="1"/>
</dbReference>
<dbReference type="InterPro" id="IPR022876">
    <property type="entry name" value="Tscrpt_rep_Rex"/>
</dbReference>
<evidence type="ECO:0000259" key="8">
    <source>
        <dbReference type="SMART" id="SM00881"/>
    </source>
</evidence>
<comment type="caution">
    <text evidence="9">The sequence shown here is derived from an EMBL/GenBank/DDBJ whole genome shotgun (WGS) entry which is preliminary data.</text>
</comment>
<comment type="similarity">
    <text evidence="7">Belongs to the transcriptional regulatory Rex family.</text>
</comment>
<evidence type="ECO:0000256" key="3">
    <source>
        <dbReference type="ARBA" id="ARBA00023015"/>
    </source>
</evidence>
<dbReference type="InterPro" id="IPR003781">
    <property type="entry name" value="CoA-bd"/>
</dbReference>
<dbReference type="GO" id="GO:0003677">
    <property type="term" value="F:DNA binding"/>
    <property type="evidence" value="ECO:0007669"/>
    <property type="project" value="UniProtKB-UniRule"/>
</dbReference>
<dbReference type="HAMAP" id="MF_01131">
    <property type="entry name" value="Rex"/>
    <property type="match status" value="1"/>
</dbReference>
<protein>
    <recommendedName>
        <fullName evidence="7">Redox-sensing transcriptional repressor Rex</fullName>
    </recommendedName>
</protein>
<dbReference type="SMART" id="SM00881">
    <property type="entry name" value="CoA_binding"/>
    <property type="match status" value="1"/>
</dbReference>
<keyword evidence="6 7" id="KW-0804">Transcription</keyword>
<comment type="caution">
    <text evidence="7">Lacks conserved residue(s) required for the propagation of feature annotation.</text>
</comment>
<comment type="subcellular location">
    <subcellularLocation>
        <location evidence="7">Cytoplasm</location>
    </subcellularLocation>
</comment>
<comment type="subunit">
    <text evidence="7">Homodimer.</text>
</comment>
<dbReference type="NCBIfam" id="NF003995">
    <property type="entry name" value="PRK05472.2-4"/>
    <property type="match status" value="1"/>
</dbReference>
<dbReference type="InterPro" id="IPR036291">
    <property type="entry name" value="NAD(P)-bd_dom_sf"/>
</dbReference>
<keyword evidence="5 7" id="KW-0238">DNA-binding</keyword>
<dbReference type="NCBIfam" id="NF003993">
    <property type="entry name" value="PRK05472.2-2"/>
    <property type="match status" value="1"/>
</dbReference>
<gene>
    <name evidence="7" type="primary">rex</name>
    <name evidence="9" type="ORF">DRJ04_03825</name>
</gene>
<evidence type="ECO:0000256" key="4">
    <source>
        <dbReference type="ARBA" id="ARBA00023027"/>
    </source>
</evidence>
<dbReference type="SUPFAM" id="SSF46785">
    <property type="entry name" value="Winged helix' DNA-binding domain"/>
    <property type="match status" value="1"/>
</dbReference>
<keyword evidence="4 7" id="KW-0520">NAD</keyword>
<dbReference type="Pfam" id="PF02629">
    <property type="entry name" value="CoA_binding"/>
    <property type="match status" value="1"/>
</dbReference>
<feature type="binding site" evidence="7">
    <location>
        <begin position="88"/>
        <end position="93"/>
    </location>
    <ligand>
        <name>NAD(+)</name>
        <dbReference type="ChEBI" id="CHEBI:57540"/>
    </ligand>
</feature>
<dbReference type="EMBL" id="QMQA01000082">
    <property type="protein sequence ID" value="RLE13682.1"/>
    <property type="molecule type" value="Genomic_DNA"/>
</dbReference>
<evidence type="ECO:0000256" key="5">
    <source>
        <dbReference type="ARBA" id="ARBA00023125"/>
    </source>
</evidence>
<evidence type="ECO:0000313" key="9">
    <source>
        <dbReference type="EMBL" id="RLE13682.1"/>
    </source>
</evidence>
<dbReference type="PANTHER" id="PTHR35786">
    <property type="entry name" value="REDOX-SENSING TRANSCRIPTIONAL REPRESSOR REX"/>
    <property type="match status" value="1"/>
</dbReference>
<evidence type="ECO:0000256" key="7">
    <source>
        <dbReference type="HAMAP-Rule" id="MF_01131"/>
    </source>
</evidence>
<keyword evidence="2 7" id="KW-0678">Repressor</keyword>
<dbReference type="PANTHER" id="PTHR35786:SF1">
    <property type="entry name" value="REDOX-SENSING TRANSCRIPTIONAL REPRESSOR REX 1"/>
    <property type="match status" value="1"/>
</dbReference>
<evidence type="ECO:0000256" key="1">
    <source>
        <dbReference type="ARBA" id="ARBA00022490"/>
    </source>
</evidence>
<dbReference type="Proteomes" id="UP000280417">
    <property type="component" value="Unassembled WGS sequence"/>
</dbReference>
<name>A0A662DHR9_UNCAE</name>
<dbReference type="GO" id="GO:0003700">
    <property type="term" value="F:DNA-binding transcription factor activity"/>
    <property type="evidence" value="ECO:0007669"/>
    <property type="project" value="UniProtKB-UniRule"/>
</dbReference>
<evidence type="ECO:0000256" key="6">
    <source>
        <dbReference type="ARBA" id="ARBA00023163"/>
    </source>
</evidence>
<evidence type="ECO:0000313" key="10">
    <source>
        <dbReference type="Proteomes" id="UP000280417"/>
    </source>
</evidence>
<dbReference type="GO" id="GO:0045892">
    <property type="term" value="P:negative regulation of DNA-templated transcription"/>
    <property type="evidence" value="ECO:0007669"/>
    <property type="project" value="InterPro"/>
</dbReference>